<dbReference type="GO" id="GO:0016787">
    <property type="term" value="F:hydrolase activity"/>
    <property type="evidence" value="ECO:0007669"/>
    <property type="project" value="UniProtKB-KW"/>
</dbReference>
<dbReference type="CDD" id="cd07724">
    <property type="entry name" value="POD-like_MBL-fold"/>
    <property type="match status" value="1"/>
</dbReference>
<evidence type="ECO:0000313" key="1">
    <source>
        <dbReference type="EMBL" id="THJ64690.1"/>
    </source>
</evidence>
<dbReference type="InterPro" id="IPR044528">
    <property type="entry name" value="POD-like_MBL-fold"/>
</dbReference>
<dbReference type="GO" id="GO:0006749">
    <property type="term" value="P:glutathione metabolic process"/>
    <property type="evidence" value="ECO:0007669"/>
    <property type="project" value="InterPro"/>
</dbReference>
<dbReference type="SMART" id="SM00849">
    <property type="entry name" value="Lactamase_B"/>
    <property type="match status" value="1"/>
</dbReference>
<protein>
    <submittedName>
        <fullName evidence="1">MBL fold metallo-hydrolase</fullName>
    </submittedName>
</protein>
<dbReference type="GO" id="GO:0070813">
    <property type="term" value="P:hydrogen sulfide metabolic process"/>
    <property type="evidence" value="ECO:0007669"/>
    <property type="project" value="TreeGrafter"/>
</dbReference>
<dbReference type="PROSITE" id="PS50206">
    <property type="entry name" value="RHODANESE_3"/>
    <property type="match status" value="1"/>
</dbReference>
<sequence>MDVIIIETPQLGDRSYLIHDSEVALVIDPQRDTDRVEKTAAEAGVRITHIAETHIHNDYVTGGLAFANQLGAVYLVNAADPVAYKRTPISDGETIQIGGFLLKAVATPGHTHTHLSYIVTSESGEQAVFSGGSLLYGSVGRTDLVSADDTVALTHDQYGSVRRLVEEAAHEAALYPTHGFGSFCSSGPASGAGESTVGEQLSTNHALTDPDEEHFVHELIANLTAYPSYYAHMQPANTRGPGPADLSVPDSLEPAELSRRLEDGEWVVDLRNRVAYASNHLQGSVSFEYGDGSSFTTFLGWVLPWDKKLTLVGDRDDVQNAIRDLSRIGIDSPDAALGTDPRKLAADTAVVSYPRLGWEEMLTDRPENETILDVRRTDEYASAHIPGAVNIPLHELLTRMDEVPAGKLWIHCGSGYRSGVGASLLQRAGKDVVHIDAMFGEAEKAGVPLES</sequence>
<dbReference type="PROSITE" id="PS00380">
    <property type="entry name" value="RHODANESE_1"/>
    <property type="match status" value="1"/>
</dbReference>
<reference evidence="1 2" key="1">
    <citation type="submission" date="2019-04" db="EMBL/GenBank/DDBJ databases">
        <authorList>
            <person name="Liu Q."/>
            <person name="Xin Y.-H."/>
        </authorList>
    </citation>
    <scope>NUCLEOTIDE SEQUENCE [LARGE SCALE GENOMIC DNA]</scope>
    <source>
        <strain evidence="1 2">AM23</strain>
    </source>
</reference>
<dbReference type="GO" id="GO:0004792">
    <property type="term" value="F:thiosulfate-cyanide sulfurtransferase activity"/>
    <property type="evidence" value="ECO:0007669"/>
    <property type="project" value="InterPro"/>
</dbReference>
<dbReference type="PANTHER" id="PTHR43084:SF1">
    <property type="entry name" value="PERSULFIDE DIOXYGENASE ETHE1, MITOCHONDRIAL"/>
    <property type="match status" value="1"/>
</dbReference>
<dbReference type="SUPFAM" id="SSF52821">
    <property type="entry name" value="Rhodanese/Cell cycle control phosphatase"/>
    <property type="match status" value="2"/>
</dbReference>
<dbReference type="InterPro" id="IPR001279">
    <property type="entry name" value="Metallo-B-lactamas"/>
</dbReference>
<dbReference type="Pfam" id="PF00581">
    <property type="entry name" value="Rhodanese"/>
    <property type="match status" value="1"/>
</dbReference>
<dbReference type="SUPFAM" id="SSF56281">
    <property type="entry name" value="Metallo-hydrolase/oxidoreductase"/>
    <property type="match status" value="1"/>
</dbReference>
<dbReference type="AlphaFoldDB" id="A0A4S5E099"/>
<dbReference type="Pfam" id="PF00753">
    <property type="entry name" value="Lactamase_B"/>
    <property type="match status" value="1"/>
</dbReference>
<dbReference type="Gene3D" id="3.40.250.10">
    <property type="entry name" value="Rhodanese-like domain"/>
    <property type="match status" value="2"/>
</dbReference>
<comment type="caution">
    <text evidence="1">The sequence shown here is derived from an EMBL/GenBank/DDBJ whole genome shotgun (WGS) entry which is preliminary data.</text>
</comment>
<keyword evidence="1" id="KW-0378">Hydrolase</keyword>
<dbReference type="InterPro" id="IPR036866">
    <property type="entry name" value="RibonucZ/Hydroxyglut_hydro"/>
</dbReference>
<organism evidence="1 2">
    <name type="scientific">Arthrobacter echini</name>
    <dbReference type="NCBI Taxonomy" id="1529066"/>
    <lineage>
        <taxon>Bacteria</taxon>
        <taxon>Bacillati</taxon>
        <taxon>Actinomycetota</taxon>
        <taxon>Actinomycetes</taxon>
        <taxon>Micrococcales</taxon>
        <taxon>Micrococcaceae</taxon>
        <taxon>Arthrobacter</taxon>
    </lineage>
</organism>
<dbReference type="Proteomes" id="UP000305233">
    <property type="component" value="Unassembled WGS sequence"/>
</dbReference>
<dbReference type="CDD" id="cd00158">
    <property type="entry name" value="RHOD"/>
    <property type="match status" value="1"/>
</dbReference>
<dbReference type="EMBL" id="SSWH01000020">
    <property type="protein sequence ID" value="THJ64690.1"/>
    <property type="molecule type" value="Genomic_DNA"/>
</dbReference>
<accession>A0A4S5E099</accession>
<dbReference type="InterPro" id="IPR051682">
    <property type="entry name" value="Mito_Persulfide_Diox"/>
</dbReference>
<dbReference type="InterPro" id="IPR001307">
    <property type="entry name" value="Thiosulphate_STrfase_CS"/>
</dbReference>
<dbReference type="GO" id="GO:0050313">
    <property type="term" value="F:sulfur dioxygenase activity"/>
    <property type="evidence" value="ECO:0007669"/>
    <property type="project" value="InterPro"/>
</dbReference>
<keyword evidence="2" id="KW-1185">Reference proteome</keyword>
<dbReference type="InterPro" id="IPR036873">
    <property type="entry name" value="Rhodanese-like_dom_sf"/>
</dbReference>
<dbReference type="GO" id="GO:0046872">
    <property type="term" value="F:metal ion binding"/>
    <property type="evidence" value="ECO:0007669"/>
    <property type="project" value="UniProtKB-KW"/>
</dbReference>
<dbReference type="SMART" id="SM00450">
    <property type="entry name" value="RHOD"/>
    <property type="match status" value="1"/>
</dbReference>
<dbReference type="OrthoDB" id="3196337at2"/>
<dbReference type="Gene3D" id="3.60.15.10">
    <property type="entry name" value="Ribonuclease Z/Hydroxyacylglutathione hydrolase-like"/>
    <property type="match status" value="1"/>
</dbReference>
<gene>
    <name evidence="1" type="ORF">E8P82_14355</name>
</gene>
<dbReference type="InterPro" id="IPR001763">
    <property type="entry name" value="Rhodanese-like_dom"/>
</dbReference>
<evidence type="ECO:0000313" key="2">
    <source>
        <dbReference type="Proteomes" id="UP000305233"/>
    </source>
</evidence>
<proteinExistence type="predicted"/>
<dbReference type="RefSeq" id="WP_136455733.1">
    <property type="nucleotide sequence ID" value="NZ_SSWH01000020.1"/>
</dbReference>
<name>A0A4S5E099_9MICC</name>
<dbReference type="PANTHER" id="PTHR43084">
    <property type="entry name" value="PERSULFIDE DIOXYGENASE ETHE1"/>
    <property type="match status" value="1"/>
</dbReference>